<feature type="domain" description="Tip attachment protein J" evidence="3">
    <location>
        <begin position="346"/>
        <end position="505"/>
    </location>
</feature>
<feature type="region of interest" description="Disordered" evidence="1">
    <location>
        <begin position="1"/>
        <end position="25"/>
    </location>
</feature>
<dbReference type="InterPro" id="IPR015406">
    <property type="entry name" value="GpJ_CSF"/>
</dbReference>
<dbReference type="SUPFAM" id="SSF49265">
    <property type="entry name" value="Fibronectin type III"/>
    <property type="match status" value="1"/>
</dbReference>
<dbReference type="Pfam" id="PF09327">
    <property type="entry name" value="Phage_Tail_Tip"/>
    <property type="match status" value="1"/>
</dbReference>
<dbReference type="InterPro" id="IPR013783">
    <property type="entry name" value="Ig-like_fold"/>
</dbReference>
<dbReference type="InterPro" id="IPR055385">
    <property type="entry name" value="GpJ_HDII-ins2"/>
</dbReference>
<dbReference type="Gene3D" id="2.60.40.10">
    <property type="entry name" value="Immunoglobulins"/>
    <property type="match status" value="1"/>
</dbReference>
<evidence type="ECO:0000313" key="5">
    <source>
        <dbReference type="EMBL" id="PQP19717.1"/>
    </source>
</evidence>
<dbReference type="PANTHER" id="PTHR36251">
    <property type="entry name" value="FELS-1 PROPHAGE HOST SPECIFICITY PROTEIN-RELATED"/>
    <property type="match status" value="1"/>
</dbReference>
<sequence length="1390" mass="147130">MRLEIVGAGGGGGGGGGSGTESRDSLHSTATAKILDVISEGPIVGLVNGLQSVFLDGTPVQNPDGSSNFSNYNIDTRPGTVDQAYMAGFPSVENEIPVSRPLDSANPAYVRQIENTQLTAVRVRFGVPVLQSTNKDTGDIGGHRVDYAIDLAEIGGAYTTVVQGAFDGKTTTLYERSCRVDLPKSSVGWLLRVRRITPSANTQFIQDQVNVEAITEIIDRKLRYPNSALIGMQFDAKSFASVPTRGYLVRGRIIDVPSNYNPTTRTYSGVWDGTFKQAYTNNPAWVFNDLAKHPRYGGGRYIDASALDKWTLYEIAQYCDVMVPDGKGGTEPRFTCNCVIQADADAFKVLQDIAGIFRGQAYWGAGGVIATADMPSDPVYVYTNANVVDAKFTYTGTERKSRYTFAQVGWNDPANQYKAAVEPVQDDEGVARYGVVKASITAFGTTSQGQAHRLGLWTLVSSRVETQAVSFKVGLDGTLSMPGDVIAVADNKKAGRRMGGRIRSMTDTVVNLDKPVKAKPGDTLTVIMPNGVAQKRTVDSAVGGAVTVTQHYDAVGVNGAVWMLESDDLVAQLFRVTGVEENDENGQITYTISGVQHEPSKYDYIDSGAQLSKRPTTVVPPKVQAAPASVRVSVHYVVDQGISRPTMTIAWEQAANAVDYTVEWRKDSGEWIPAGTVGGQSTDVQGIYRGVYQARVRARNSMGVYSLPTLSEPTALEGKTGAPPVVVSLNASKEQIGQIEVDWAFPADHSADDTQRTEVWYSKNPTRDGSESKQGDYAYPTSRATLLGLTNGVSMFFWVRLVDRSGNVGAFFPDGVGVNGQSSANANLILDLLTDKLTREQFGQDLLSEIDALPDITKQAQDAAQQASDAAAQVGGMADQITANAAAISAETIARGKAIDTLDKKLVDLSSDVDGNTARLDEEATIRADADKSLAKGLRVLTAQLRPQMIGDDNDPFASDEMYAGVYSEQEARVDGDEALATDIRGVAVEIEKNDKKLSAMVQDEMKARADGDSALADRLVTLESNVNGNISAQIKQEQQTRADADTALAKSVATLSATVDSNKASFNSQVEALAAADRAQVDSIAALKAQTGKDIAAGVATESKARADADGALSSRVDSLTAQTAKDISAAVASEASARADAVSAVSKRVDTLAATAGDNNAALQNTLTALADTDKAQASQISALQASVGTGGDVDTRINAAIKAQATVQATTDAAQSKRIDDVQAQAGKNSAAIQVNANAYADLKGQVNATYSVRVQALSNGRKVMAGWTLNADGSGDSSMVVAASNFMVVDPNGNGLMSPFAISNGQVVMSDAIVNNLHVDLALVRGRLQSTAVGSNGRPCVIIDMQSGELQFNGINNGSGWTEIAPGRVVVYDGAGRPRVAMGVNI</sequence>
<dbReference type="Pfam" id="PF13550">
    <property type="entry name" value="Phage-tail_3"/>
    <property type="match status" value="1"/>
</dbReference>
<dbReference type="CDD" id="cd00063">
    <property type="entry name" value="FN3"/>
    <property type="match status" value="1"/>
</dbReference>
<evidence type="ECO:0000259" key="4">
    <source>
        <dbReference type="Pfam" id="PF24801"/>
    </source>
</evidence>
<proteinExistence type="predicted"/>
<evidence type="ECO:0000259" key="3">
    <source>
        <dbReference type="Pfam" id="PF13550"/>
    </source>
</evidence>
<gene>
    <name evidence="5" type="ORF">C5615_09775</name>
</gene>
<evidence type="ECO:0000259" key="2">
    <source>
        <dbReference type="Pfam" id="PF09327"/>
    </source>
</evidence>
<dbReference type="InterPro" id="IPR032876">
    <property type="entry name" value="J_dom"/>
</dbReference>
<feature type="domain" description="Tip attachment protein J HDII-ins2" evidence="4">
    <location>
        <begin position="92"/>
        <end position="220"/>
    </location>
</feature>
<dbReference type="InterPro" id="IPR053171">
    <property type="entry name" value="Viral_Tip_Attach_Protein"/>
</dbReference>
<dbReference type="RefSeq" id="WP_105390518.1">
    <property type="nucleotide sequence ID" value="NZ_PUIQ01000009.1"/>
</dbReference>
<dbReference type="InterPro" id="IPR003961">
    <property type="entry name" value="FN3_dom"/>
</dbReference>
<dbReference type="Pfam" id="PF24801">
    <property type="entry name" value="FNIII-A_GpJ"/>
    <property type="match status" value="1"/>
</dbReference>
<evidence type="ECO:0000313" key="6">
    <source>
        <dbReference type="Proteomes" id="UP000238206"/>
    </source>
</evidence>
<evidence type="ECO:0000256" key="1">
    <source>
        <dbReference type="SAM" id="MobiDB-lite"/>
    </source>
</evidence>
<accession>A0A2S8IY56</accession>
<dbReference type="PANTHER" id="PTHR36251:SF2">
    <property type="entry name" value="GIFSY-2 PROPHAGE HOST SPECIFICITY PROTEIN J, PHAGE LAMBDA"/>
    <property type="match status" value="1"/>
</dbReference>
<name>A0A2S8IY56_BURCE</name>
<comment type="caution">
    <text evidence="5">The sequence shown here is derived from an EMBL/GenBank/DDBJ whole genome shotgun (WGS) entry which is preliminary data.</text>
</comment>
<feature type="compositionally biased region" description="Gly residues" evidence="1">
    <location>
        <begin position="7"/>
        <end position="19"/>
    </location>
</feature>
<dbReference type="InterPro" id="IPR036116">
    <property type="entry name" value="FN3_sf"/>
</dbReference>
<reference evidence="5 6" key="1">
    <citation type="submission" date="2018-02" db="EMBL/GenBank/DDBJ databases">
        <title>Draft genome sequencing of Burkholderia cepacia Y14-15.</title>
        <authorList>
            <person name="Zheng B.-X."/>
        </authorList>
    </citation>
    <scope>NUCLEOTIDE SEQUENCE [LARGE SCALE GENOMIC DNA]</scope>
    <source>
        <strain evidence="5 6">Y14-15</strain>
    </source>
</reference>
<dbReference type="Proteomes" id="UP000238206">
    <property type="component" value="Unassembled WGS sequence"/>
</dbReference>
<dbReference type="EMBL" id="PUIQ01000009">
    <property type="protein sequence ID" value="PQP19717.1"/>
    <property type="molecule type" value="Genomic_DNA"/>
</dbReference>
<protein>
    <submittedName>
        <fullName evidence="5">Host specificity protein</fullName>
    </submittedName>
</protein>
<organism evidence="5 6">
    <name type="scientific">Burkholderia cepacia</name>
    <name type="common">Pseudomonas cepacia</name>
    <dbReference type="NCBI Taxonomy" id="292"/>
    <lineage>
        <taxon>Bacteria</taxon>
        <taxon>Pseudomonadati</taxon>
        <taxon>Pseudomonadota</taxon>
        <taxon>Betaproteobacteria</taxon>
        <taxon>Burkholderiales</taxon>
        <taxon>Burkholderiaceae</taxon>
        <taxon>Burkholderia</taxon>
        <taxon>Burkholderia cepacia complex</taxon>
    </lineage>
</organism>
<feature type="domain" description="Tip attachment protein J central straight fiber" evidence="2">
    <location>
        <begin position="1235"/>
        <end position="1363"/>
    </location>
</feature>